<dbReference type="SUPFAM" id="SSF55729">
    <property type="entry name" value="Acyl-CoA N-acyltransferases (Nat)"/>
    <property type="match status" value="1"/>
</dbReference>
<gene>
    <name evidence="2" type="ORF">U0C82_14040</name>
</gene>
<feature type="domain" description="N-acetyltransferase" evidence="1">
    <location>
        <begin position="39"/>
        <end position="194"/>
    </location>
</feature>
<dbReference type="PANTHER" id="PTHR43441">
    <property type="entry name" value="RIBOSOMAL-PROTEIN-SERINE ACETYLTRANSFERASE"/>
    <property type="match status" value="1"/>
</dbReference>
<dbReference type="GO" id="GO:0016740">
    <property type="term" value="F:transferase activity"/>
    <property type="evidence" value="ECO:0007669"/>
    <property type="project" value="UniProtKB-KW"/>
</dbReference>
<dbReference type="PROSITE" id="PS51186">
    <property type="entry name" value="GNAT"/>
    <property type="match status" value="1"/>
</dbReference>
<evidence type="ECO:0000259" key="1">
    <source>
        <dbReference type="PROSITE" id="PS51186"/>
    </source>
</evidence>
<dbReference type="InterPro" id="IPR016181">
    <property type="entry name" value="Acyl_CoA_acyltransferase"/>
</dbReference>
<reference evidence="2 3" key="1">
    <citation type="submission" date="2023-12" db="EMBL/GenBank/DDBJ databases">
        <title>Description of Novel Strain Fulvimarina sp. 2208YS6-2-32 isolated from Uroteuthis (Photololigo) edulis.</title>
        <authorList>
            <person name="Park J.-S."/>
        </authorList>
    </citation>
    <scope>NUCLEOTIDE SEQUENCE [LARGE SCALE GENOMIC DNA]</scope>
    <source>
        <strain evidence="2 3">2208YS6-2-32</strain>
    </source>
</reference>
<dbReference type="InterPro" id="IPR000182">
    <property type="entry name" value="GNAT_dom"/>
</dbReference>
<protein>
    <submittedName>
        <fullName evidence="2">GNAT family protein</fullName>
        <ecNumber evidence="2">2.-.-.-</ecNumber>
    </submittedName>
</protein>
<keyword evidence="3" id="KW-1185">Reference proteome</keyword>
<dbReference type="EMBL" id="JAXLPB010000004">
    <property type="protein sequence ID" value="MDY8110259.1"/>
    <property type="molecule type" value="Genomic_DNA"/>
</dbReference>
<organism evidence="2 3">
    <name type="scientific">Fulvimarina uroteuthidis</name>
    <dbReference type="NCBI Taxonomy" id="3098149"/>
    <lineage>
        <taxon>Bacteria</taxon>
        <taxon>Pseudomonadati</taxon>
        <taxon>Pseudomonadota</taxon>
        <taxon>Alphaproteobacteria</taxon>
        <taxon>Hyphomicrobiales</taxon>
        <taxon>Aurantimonadaceae</taxon>
        <taxon>Fulvimarina</taxon>
    </lineage>
</organism>
<dbReference type="RefSeq" id="WP_322187770.1">
    <property type="nucleotide sequence ID" value="NZ_JAXLPB010000004.1"/>
</dbReference>
<proteinExistence type="predicted"/>
<dbReference type="EC" id="2.-.-.-" evidence="2"/>
<dbReference type="InterPro" id="IPR051908">
    <property type="entry name" value="Ribosomal_N-acetyltransferase"/>
</dbReference>
<keyword evidence="2" id="KW-0808">Transferase</keyword>
<evidence type="ECO:0000313" key="2">
    <source>
        <dbReference type="EMBL" id="MDY8110259.1"/>
    </source>
</evidence>
<name>A0ABU5I620_9HYPH</name>
<dbReference type="Pfam" id="PF13302">
    <property type="entry name" value="Acetyltransf_3"/>
    <property type="match status" value="1"/>
</dbReference>
<accession>A0ABU5I620</accession>
<dbReference type="Gene3D" id="3.40.630.30">
    <property type="match status" value="1"/>
</dbReference>
<comment type="caution">
    <text evidence="2">The sequence shown here is derived from an EMBL/GenBank/DDBJ whole genome shotgun (WGS) entry which is preliminary data.</text>
</comment>
<evidence type="ECO:0000313" key="3">
    <source>
        <dbReference type="Proteomes" id="UP001294412"/>
    </source>
</evidence>
<dbReference type="PANTHER" id="PTHR43441:SF2">
    <property type="entry name" value="FAMILY ACETYLTRANSFERASE, PUTATIVE (AFU_ORTHOLOGUE AFUA_7G00850)-RELATED"/>
    <property type="match status" value="1"/>
</dbReference>
<dbReference type="Proteomes" id="UP001294412">
    <property type="component" value="Unassembled WGS sequence"/>
</dbReference>
<sequence>MTNGDDLRSYEPRRFPGLASLIGRFATLEPIVDDRAFGALWQAYSADTDGELWRWMHDGPFADEAQFRAFAARVYLQDGHRFYAIVPNGSGRAAGVAALFRADLANGVIEIGHICLAPSLQRTPAATEAFHLIMRHVIRDLGYRRLEWKCNDENVPSKRAAERLGLRFEGVFRQHQIVKGRNRDTAWYAVLDREWAALEPAFATWLDAANFDRDGMQRRSLGSLTSAASDLSR</sequence>